<dbReference type="Gene3D" id="3.10.450.50">
    <property type="match status" value="1"/>
</dbReference>
<feature type="domain" description="SnoaL-like" evidence="1">
    <location>
        <begin position="12"/>
        <end position="110"/>
    </location>
</feature>
<name>A0ABU2CUE8_9MICO</name>
<sequence length="122" mass="13471">MSKDLEDKAITYLRHLERTDWAAARAMCSATATVWHDDGEGDSTIEENIAGMERQIGAIASMRYAVTRQLSSADEVIQQHVVHVAMKDGARFQVHAAVYFGFADGLITRIEEYAGRPTSPDA</sequence>
<organism evidence="2 3">
    <name type="scientific">Promicromonospora iranensis</name>
    <dbReference type="NCBI Taxonomy" id="1105144"/>
    <lineage>
        <taxon>Bacteria</taxon>
        <taxon>Bacillati</taxon>
        <taxon>Actinomycetota</taxon>
        <taxon>Actinomycetes</taxon>
        <taxon>Micrococcales</taxon>
        <taxon>Promicromonosporaceae</taxon>
        <taxon>Promicromonospora</taxon>
    </lineage>
</organism>
<comment type="caution">
    <text evidence="2">The sequence shown here is derived from an EMBL/GenBank/DDBJ whole genome shotgun (WGS) entry which is preliminary data.</text>
</comment>
<dbReference type="InterPro" id="IPR032710">
    <property type="entry name" value="NTF2-like_dom_sf"/>
</dbReference>
<evidence type="ECO:0000313" key="3">
    <source>
        <dbReference type="Proteomes" id="UP001183585"/>
    </source>
</evidence>
<accession>A0ABU2CUE8</accession>
<dbReference type="InterPro" id="IPR037401">
    <property type="entry name" value="SnoaL-like"/>
</dbReference>
<gene>
    <name evidence="2" type="ORF">J2S48_004480</name>
</gene>
<evidence type="ECO:0000313" key="2">
    <source>
        <dbReference type="EMBL" id="MDR7384965.1"/>
    </source>
</evidence>
<proteinExistence type="predicted"/>
<evidence type="ECO:0000259" key="1">
    <source>
        <dbReference type="Pfam" id="PF12680"/>
    </source>
</evidence>
<dbReference type="EMBL" id="JAVDYE010000001">
    <property type="protein sequence ID" value="MDR7384965.1"/>
    <property type="molecule type" value="Genomic_DNA"/>
</dbReference>
<dbReference type="RefSeq" id="WP_274993808.1">
    <property type="nucleotide sequence ID" value="NZ_JAJQQP010000005.1"/>
</dbReference>
<dbReference type="SUPFAM" id="SSF54427">
    <property type="entry name" value="NTF2-like"/>
    <property type="match status" value="1"/>
</dbReference>
<keyword evidence="3" id="KW-1185">Reference proteome</keyword>
<dbReference type="Pfam" id="PF12680">
    <property type="entry name" value="SnoaL_2"/>
    <property type="match status" value="1"/>
</dbReference>
<dbReference type="Proteomes" id="UP001183585">
    <property type="component" value="Unassembled WGS sequence"/>
</dbReference>
<protein>
    <submittedName>
        <fullName evidence="2">Ketosteroid isomerase-like protein</fullName>
    </submittedName>
</protein>
<reference evidence="2 3" key="1">
    <citation type="submission" date="2023-07" db="EMBL/GenBank/DDBJ databases">
        <title>Sequencing the genomes of 1000 actinobacteria strains.</title>
        <authorList>
            <person name="Klenk H.-P."/>
        </authorList>
    </citation>
    <scope>NUCLEOTIDE SEQUENCE [LARGE SCALE GENOMIC DNA]</scope>
    <source>
        <strain evidence="2 3">DSM 45554</strain>
    </source>
</reference>